<feature type="compositionally biased region" description="Polar residues" evidence="1">
    <location>
        <begin position="120"/>
        <end position="131"/>
    </location>
</feature>
<reference evidence="2 3" key="1">
    <citation type="submission" date="2016-06" db="EMBL/GenBank/DDBJ databases">
        <title>Evolution of pathogenesis and genome organization in the Tremellales.</title>
        <authorList>
            <person name="Cuomo C."/>
            <person name="Litvintseva A."/>
            <person name="Heitman J."/>
            <person name="Chen Y."/>
            <person name="Sun S."/>
            <person name="Springer D."/>
            <person name="Dromer F."/>
            <person name="Young S."/>
            <person name="Zeng Q."/>
            <person name="Chapman S."/>
            <person name="Gujja S."/>
            <person name="Saif S."/>
            <person name="Birren B."/>
        </authorList>
    </citation>
    <scope>NUCLEOTIDE SEQUENCE [LARGE SCALE GENOMIC DNA]</scope>
    <source>
        <strain evidence="2 3">ATCC 28783</strain>
    </source>
</reference>
<protein>
    <submittedName>
        <fullName evidence="2">Uncharacterized protein</fullName>
    </submittedName>
</protein>
<feature type="compositionally biased region" description="Polar residues" evidence="1">
    <location>
        <begin position="152"/>
        <end position="169"/>
    </location>
</feature>
<evidence type="ECO:0000256" key="1">
    <source>
        <dbReference type="SAM" id="MobiDB-lite"/>
    </source>
</evidence>
<feature type="compositionally biased region" description="Low complexity" evidence="1">
    <location>
        <begin position="90"/>
        <end position="104"/>
    </location>
</feature>
<dbReference type="AlphaFoldDB" id="A0A4Q1BMD4"/>
<dbReference type="InParanoid" id="A0A4Q1BMD4"/>
<gene>
    <name evidence="2" type="ORF">M231_03829</name>
</gene>
<evidence type="ECO:0000313" key="2">
    <source>
        <dbReference type="EMBL" id="RXK38880.1"/>
    </source>
</evidence>
<organism evidence="2 3">
    <name type="scientific">Tremella mesenterica</name>
    <name type="common">Jelly fungus</name>
    <dbReference type="NCBI Taxonomy" id="5217"/>
    <lineage>
        <taxon>Eukaryota</taxon>
        <taxon>Fungi</taxon>
        <taxon>Dikarya</taxon>
        <taxon>Basidiomycota</taxon>
        <taxon>Agaricomycotina</taxon>
        <taxon>Tremellomycetes</taxon>
        <taxon>Tremellales</taxon>
        <taxon>Tremellaceae</taxon>
        <taxon>Tremella</taxon>
    </lineage>
</organism>
<comment type="caution">
    <text evidence="2">The sequence shown here is derived from an EMBL/GenBank/DDBJ whole genome shotgun (WGS) entry which is preliminary data.</text>
</comment>
<feature type="region of interest" description="Disordered" evidence="1">
    <location>
        <begin position="86"/>
        <end position="169"/>
    </location>
</feature>
<dbReference type="EMBL" id="SDIL01000040">
    <property type="protein sequence ID" value="RXK38880.1"/>
    <property type="molecule type" value="Genomic_DNA"/>
</dbReference>
<evidence type="ECO:0000313" key="3">
    <source>
        <dbReference type="Proteomes" id="UP000289152"/>
    </source>
</evidence>
<dbReference type="Proteomes" id="UP000289152">
    <property type="component" value="Unassembled WGS sequence"/>
</dbReference>
<name>A0A4Q1BMD4_TREME</name>
<sequence>MDQEAMTQAGDYTAEESFFYPLVLEPGLLGQDPIVLEHSIQDVGPGEDDIRISFPLSDLPGMDVVTPQRTTPRNSSLLTYELEDHGVHDSQSIRSSLPSDLSSLERGQSSPNLLHLPTPGTHNAEQPSSIPQPAHSIPLHSNSVVPSALPAGSSSSNYQVHPQGSASQPRTYLFLPPTTFVPRQSLVPPQPRSTLSSNFIRSLRLERYHSEYHICNNRNSVNLLQCPRGTMRSEVVVDGTVRYTKEDGIWYDLLCMPPNHRPLWEALETRRLSSRFQATGRSQLSSHVTLVGWAVIELSVQEGVNGLDHRSFSEAISKVLRDLGRDEVYPLSEGPL</sequence>
<proteinExistence type="predicted"/>
<accession>A0A4Q1BMD4</accession>
<keyword evidence="3" id="KW-1185">Reference proteome</keyword>